<evidence type="ECO:0000256" key="2">
    <source>
        <dbReference type="ARBA" id="ARBA00023067"/>
    </source>
</evidence>
<evidence type="ECO:0000313" key="6">
    <source>
        <dbReference type="Proteomes" id="UP001165481"/>
    </source>
</evidence>
<proteinExistence type="inferred from homology"/>
<comment type="caution">
    <text evidence="5">The sequence shown here is derived from an EMBL/GenBank/DDBJ whole genome shotgun (WGS) entry which is preliminary data.</text>
</comment>
<keyword evidence="3 5" id="KW-0238">DNA-binding</keyword>
<evidence type="ECO:0000256" key="4">
    <source>
        <dbReference type="RuleBase" id="RU003939"/>
    </source>
</evidence>
<dbReference type="Proteomes" id="UP001165481">
    <property type="component" value="Unassembled WGS sequence"/>
</dbReference>
<dbReference type="GO" id="GO:0003677">
    <property type="term" value="F:DNA binding"/>
    <property type="evidence" value="ECO:0007669"/>
    <property type="project" value="UniProtKB-KW"/>
</dbReference>
<dbReference type="PANTHER" id="PTHR33175:SF3">
    <property type="entry name" value="DNA-BINDING PROTEIN HU-BETA"/>
    <property type="match status" value="1"/>
</dbReference>
<dbReference type="PRINTS" id="PR01727">
    <property type="entry name" value="DNABINDINGHU"/>
</dbReference>
<protein>
    <submittedName>
        <fullName evidence="5">HU family DNA-binding protein</fullName>
    </submittedName>
</protein>
<comment type="similarity">
    <text evidence="1 4">Belongs to the bacterial histone-like protein family.</text>
</comment>
<dbReference type="Gene3D" id="4.10.520.10">
    <property type="entry name" value="IHF-like DNA-binding proteins"/>
    <property type="match status" value="1"/>
</dbReference>
<dbReference type="PROSITE" id="PS00045">
    <property type="entry name" value="HISTONE_LIKE"/>
    <property type="match status" value="1"/>
</dbReference>
<gene>
    <name evidence="5" type="ORF">MUN46_010220</name>
</gene>
<dbReference type="InterPro" id="IPR020816">
    <property type="entry name" value="Histone-like_DNA-bd_CS"/>
</dbReference>
<dbReference type="InterPro" id="IPR010992">
    <property type="entry name" value="IHF-like_DNA-bd_dom_sf"/>
</dbReference>
<name>A0ABT7IPK3_9BURK</name>
<evidence type="ECO:0000313" key="5">
    <source>
        <dbReference type="EMBL" id="MDL2060309.1"/>
    </source>
</evidence>
<dbReference type="SUPFAM" id="SSF47729">
    <property type="entry name" value="IHF-like DNA-binding proteins"/>
    <property type="match status" value="1"/>
</dbReference>
<dbReference type="CDD" id="cd13831">
    <property type="entry name" value="HU"/>
    <property type="match status" value="1"/>
</dbReference>
<accession>A0ABT7IPK3</accession>
<evidence type="ECO:0000256" key="3">
    <source>
        <dbReference type="ARBA" id="ARBA00023125"/>
    </source>
</evidence>
<dbReference type="PANTHER" id="PTHR33175">
    <property type="entry name" value="DNA-BINDING PROTEIN HU"/>
    <property type="match status" value="1"/>
</dbReference>
<reference evidence="5" key="1">
    <citation type="submission" date="2023-03" db="EMBL/GenBank/DDBJ databases">
        <title>Mesosutterella sp. nov. isolated from porcine feces.</title>
        <authorList>
            <person name="Yu S."/>
        </authorList>
    </citation>
    <scope>NUCLEOTIDE SEQUENCE</scope>
    <source>
        <strain evidence="5">AGMB02718</strain>
    </source>
</reference>
<sequence length="110" mass="11787">MRRGAVESALEQALSQRKYSMNKSELIELIAEKADISKAKAGLALDALVDGVTGSLKKKEDVTIVGFGTFTVSKRAARKGRNPATGKEITIKATTLPKFRPGKALKDAVK</sequence>
<dbReference type="SMART" id="SM00411">
    <property type="entry name" value="BHL"/>
    <property type="match status" value="1"/>
</dbReference>
<dbReference type="InterPro" id="IPR000119">
    <property type="entry name" value="Hist_DNA-bd"/>
</dbReference>
<keyword evidence="6" id="KW-1185">Reference proteome</keyword>
<organism evidence="5 6">
    <name type="scientific">Mesosutterella faecium</name>
    <dbReference type="NCBI Taxonomy" id="2925194"/>
    <lineage>
        <taxon>Bacteria</taxon>
        <taxon>Pseudomonadati</taxon>
        <taxon>Pseudomonadota</taxon>
        <taxon>Betaproteobacteria</taxon>
        <taxon>Burkholderiales</taxon>
        <taxon>Sutterellaceae</taxon>
        <taxon>Mesosutterella</taxon>
    </lineage>
</organism>
<dbReference type="RefSeq" id="WP_281069894.1">
    <property type="nucleotide sequence ID" value="NZ_JAKZJU020000001.1"/>
</dbReference>
<evidence type="ECO:0000256" key="1">
    <source>
        <dbReference type="ARBA" id="ARBA00010529"/>
    </source>
</evidence>
<dbReference type="EMBL" id="JAKZJU020000001">
    <property type="protein sequence ID" value="MDL2060309.1"/>
    <property type="molecule type" value="Genomic_DNA"/>
</dbReference>
<keyword evidence="2" id="KW-0226">DNA condensation</keyword>
<dbReference type="Pfam" id="PF00216">
    <property type="entry name" value="Bac_DNA_binding"/>
    <property type="match status" value="1"/>
</dbReference>